<evidence type="ECO:0000313" key="4">
    <source>
        <dbReference type="Proteomes" id="UP000001494"/>
    </source>
</evidence>
<organism evidence="3 4">
    <name type="scientific">Zymomonas mobilis subsp. mobilis (strain ATCC 10988 / DSM 424 / LMG 404 / NCIMB 8938 / NRRL B-806 / ZM1)</name>
    <dbReference type="NCBI Taxonomy" id="555217"/>
    <lineage>
        <taxon>Bacteria</taxon>
        <taxon>Pseudomonadati</taxon>
        <taxon>Pseudomonadota</taxon>
        <taxon>Alphaproteobacteria</taxon>
        <taxon>Sphingomonadales</taxon>
        <taxon>Zymomonadaceae</taxon>
        <taxon>Zymomonas</taxon>
    </lineage>
</organism>
<evidence type="ECO:0000259" key="2">
    <source>
        <dbReference type="Pfam" id="PF12680"/>
    </source>
</evidence>
<dbReference type="EMBL" id="CP002850">
    <property type="protein sequence ID" value="AEH62506.1"/>
    <property type="molecule type" value="Genomic_DNA"/>
</dbReference>
<dbReference type="InterPro" id="IPR037401">
    <property type="entry name" value="SnoaL-like"/>
</dbReference>
<reference evidence="3 4" key="1">
    <citation type="journal article" date="2011" name="J. Bacteriol.">
        <title>Genome sequence of the ethanol-producing Zymomonas mobilis subsp. mobilis lectotype strain ATCC 10988.</title>
        <authorList>
            <person name="Pappas K.M."/>
            <person name="Kouvelis V.N."/>
            <person name="Saunders E."/>
            <person name="Brettin T.S."/>
            <person name="Bruce D."/>
            <person name="Detter C."/>
            <person name="Balakireva M."/>
            <person name="Han C.S."/>
            <person name="Savvakis G."/>
            <person name="Kyrpides N.C."/>
            <person name="Typas M.A."/>
        </authorList>
    </citation>
    <scope>NUCLEOTIDE SEQUENCE [LARGE SCALE GENOMIC DNA]</scope>
    <source>
        <strain evidence="4">ATCC 10988 / DSM 424 / CCUG 17860 / LMG 404 / NCIMB 8938 / NRRL B-806 / ZM1</strain>
    </source>
</reference>
<protein>
    <recommendedName>
        <fullName evidence="2">SnoaL-like domain-containing protein</fullName>
    </recommendedName>
</protein>
<dbReference type="eggNOG" id="COG3631">
    <property type="taxonomic scope" value="Bacteria"/>
</dbReference>
<dbReference type="AlphaFoldDB" id="A0A0H3FXQ0"/>
<evidence type="ECO:0000313" key="3">
    <source>
        <dbReference type="EMBL" id="AEH62506.1"/>
    </source>
</evidence>
<keyword evidence="1" id="KW-0175">Coiled coil</keyword>
<dbReference type="OrthoDB" id="8447813at2"/>
<dbReference type="RefSeq" id="WP_014500642.1">
    <property type="nucleotide sequence ID" value="NC_017262.1"/>
</dbReference>
<gene>
    <name evidence="3" type="ordered locus">Zmob_0664</name>
</gene>
<evidence type="ECO:0000256" key="1">
    <source>
        <dbReference type="SAM" id="Coils"/>
    </source>
</evidence>
<sequence length="130" mass="14655">MAQNSEQLVRQVFETLSDFNRPAEEMLAFFTEDYRQLVDGKELGLNDFLIHIKALRQKLKALEIDIQHIISNNDAAATVHIAHVTRASGEKSRIKVVAFYSFRDGKIAFVDELTHPLEGKEGDQALGSVQ</sequence>
<dbReference type="Proteomes" id="UP000001494">
    <property type="component" value="Chromosome"/>
</dbReference>
<dbReference type="GeneID" id="79904588"/>
<accession>A0A0H3FXQ0</accession>
<dbReference type="InterPro" id="IPR032710">
    <property type="entry name" value="NTF2-like_dom_sf"/>
</dbReference>
<name>A0A0H3FXQ0_ZYMMA</name>
<dbReference type="SUPFAM" id="SSF54427">
    <property type="entry name" value="NTF2-like"/>
    <property type="match status" value="1"/>
</dbReference>
<dbReference type="Pfam" id="PF12680">
    <property type="entry name" value="SnoaL_2"/>
    <property type="match status" value="1"/>
</dbReference>
<proteinExistence type="predicted"/>
<dbReference type="KEGG" id="zmm:Zmob_0664"/>
<dbReference type="Gene3D" id="3.10.450.50">
    <property type="match status" value="1"/>
</dbReference>
<dbReference type="HOGENOM" id="CLU_124041_2_0_5"/>
<feature type="domain" description="SnoaL-like" evidence="2">
    <location>
        <begin position="9"/>
        <end position="108"/>
    </location>
</feature>
<feature type="coiled-coil region" evidence="1">
    <location>
        <begin position="45"/>
        <end position="72"/>
    </location>
</feature>